<gene>
    <name evidence="2" type="ORF">GSI_05543</name>
</gene>
<keyword evidence="3" id="KW-1185">Reference proteome</keyword>
<dbReference type="AlphaFoldDB" id="A0A2G8SFE0"/>
<comment type="caution">
    <text evidence="2">The sequence shown here is derived from an EMBL/GenBank/DDBJ whole genome shotgun (WGS) entry which is preliminary data.</text>
</comment>
<evidence type="ECO:0000256" key="1">
    <source>
        <dbReference type="SAM" id="MobiDB-lite"/>
    </source>
</evidence>
<sequence length="100" mass="10945">MIDVLILHSFSKGGLVEDSEMKLYGSSTVVGSTIIYPGRIASPRSMGQDPEASGSTETMESNDEHFRPGDQGIRRRWKLCAPALVRVVATVTLVVCKLRH</sequence>
<dbReference type="Proteomes" id="UP000230002">
    <property type="component" value="Unassembled WGS sequence"/>
</dbReference>
<evidence type="ECO:0000313" key="3">
    <source>
        <dbReference type="Proteomes" id="UP000230002"/>
    </source>
</evidence>
<reference evidence="2 3" key="1">
    <citation type="journal article" date="2015" name="Sci. Rep.">
        <title>Chromosome-level genome map provides insights into diverse defense mechanisms in the medicinal fungus Ganoderma sinense.</title>
        <authorList>
            <person name="Zhu Y."/>
            <person name="Xu J."/>
            <person name="Sun C."/>
            <person name="Zhou S."/>
            <person name="Xu H."/>
            <person name="Nelson D.R."/>
            <person name="Qian J."/>
            <person name="Song J."/>
            <person name="Luo H."/>
            <person name="Xiang L."/>
            <person name="Li Y."/>
            <person name="Xu Z."/>
            <person name="Ji A."/>
            <person name="Wang L."/>
            <person name="Lu S."/>
            <person name="Hayward A."/>
            <person name="Sun W."/>
            <person name="Li X."/>
            <person name="Schwartz D.C."/>
            <person name="Wang Y."/>
            <person name="Chen S."/>
        </authorList>
    </citation>
    <scope>NUCLEOTIDE SEQUENCE [LARGE SCALE GENOMIC DNA]</scope>
    <source>
        <strain evidence="2 3">ZZ0214-1</strain>
    </source>
</reference>
<name>A0A2G8SFE0_9APHY</name>
<dbReference type="EMBL" id="AYKW01000011">
    <property type="protein sequence ID" value="PIL32298.1"/>
    <property type="molecule type" value="Genomic_DNA"/>
</dbReference>
<accession>A0A2G8SFE0</accession>
<proteinExistence type="predicted"/>
<protein>
    <submittedName>
        <fullName evidence="2">Uncharacterized protein</fullName>
    </submittedName>
</protein>
<feature type="region of interest" description="Disordered" evidence="1">
    <location>
        <begin position="40"/>
        <end position="69"/>
    </location>
</feature>
<organism evidence="2 3">
    <name type="scientific">Ganoderma sinense ZZ0214-1</name>
    <dbReference type="NCBI Taxonomy" id="1077348"/>
    <lineage>
        <taxon>Eukaryota</taxon>
        <taxon>Fungi</taxon>
        <taxon>Dikarya</taxon>
        <taxon>Basidiomycota</taxon>
        <taxon>Agaricomycotina</taxon>
        <taxon>Agaricomycetes</taxon>
        <taxon>Polyporales</taxon>
        <taxon>Polyporaceae</taxon>
        <taxon>Ganoderma</taxon>
    </lineage>
</organism>
<evidence type="ECO:0000313" key="2">
    <source>
        <dbReference type="EMBL" id="PIL32298.1"/>
    </source>
</evidence>